<name>A0A1H6ZFN1_9DEIO</name>
<sequence>MTRASLTRWWPLAAALLALALAAFWWGLQGRAPGELWCIGRPGTVWNGLAPLPAGVTPECPGSQSYREEVRRGESRIEQYRVPGWQPRALVPVLTAAGYRQLTDEDINVGNYAAFFDRGGDLLQYVAAREGESTLIGISGQP</sequence>
<evidence type="ECO:0000313" key="2">
    <source>
        <dbReference type="Proteomes" id="UP000199223"/>
    </source>
</evidence>
<accession>A0A1H6ZFN1</accession>
<dbReference type="RefSeq" id="WP_245745385.1">
    <property type="nucleotide sequence ID" value="NZ_FNZA01000009.1"/>
</dbReference>
<dbReference type="STRING" id="856736.SAMN04488058_10923"/>
<proteinExistence type="predicted"/>
<reference evidence="2" key="1">
    <citation type="submission" date="2016-10" db="EMBL/GenBank/DDBJ databases">
        <authorList>
            <person name="Varghese N."/>
            <person name="Submissions S."/>
        </authorList>
    </citation>
    <scope>NUCLEOTIDE SEQUENCE [LARGE SCALE GENOMIC DNA]</scope>
    <source>
        <strain evidence="2">CGMCC 1.10218</strain>
    </source>
</reference>
<protein>
    <submittedName>
        <fullName evidence="1">Uncharacterized protein</fullName>
    </submittedName>
</protein>
<dbReference type="Proteomes" id="UP000199223">
    <property type="component" value="Unassembled WGS sequence"/>
</dbReference>
<keyword evidence="2" id="KW-1185">Reference proteome</keyword>
<dbReference type="AlphaFoldDB" id="A0A1H6ZFN1"/>
<evidence type="ECO:0000313" key="1">
    <source>
        <dbReference type="EMBL" id="SEJ48350.1"/>
    </source>
</evidence>
<gene>
    <name evidence="1" type="ORF">SAMN04488058_10923</name>
</gene>
<dbReference type="EMBL" id="FNZA01000009">
    <property type="protein sequence ID" value="SEJ48350.1"/>
    <property type="molecule type" value="Genomic_DNA"/>
</dbReference>
<organism evidence="1 2">
    <name type="scientific">Deinococcus reticulitermitis</name>
    <dbReference type="NCBI Taxonomy" id="856736"/>
    <lineage>
        <taxon>Bacteria</taxon>
        <taxon>Thermotogati</taxon>
        <taxon>Deinococcota</taxon>
        <taxon>Deinococci</taxon>
        <taxon>Deinococcales</taxon>
        <taxon>Deinococcaceae</taxon>
        <taxon>Deinococcus</taxon>
    </lineage>
</organism>